<proteinExistence type="predicted"/>
<gene>
    <name evidence="1" type="ORF">NMYAN_20036</name>
    <name evidence="2" type="ORF">SAMN05421880_11446</name>
</gene>
<accession>A0A1I4QBF8</accession>
<evidence type="ECO:0000313" key="1">
    <source>
        <dbReference type="EMBL" id="CAE6501116.1"/>
    </source>
</evidence>
<organism evidence="2 3">
    <name type="scientific">Nitrosomonas nitrosa</name>
    <dbReference type="NCBI Taxonomy" id="52442"/>
    <lineage>
        <taxon>Bacteria</taxon>
        <taxon>Pseudomonadati</taxon>
        <taxon>Pseudomonadota</taxon>
        <taxon>Betaproteobacteria</taxon>
        <taxon>Nitrosomonadales</taxon>
        <taxon>Nitrosomonadaceae</taxon>
        <taxon>Nitrosomonas</taxon>
    </lineage>
</organism>
<protein>
    <submittedName>
        <fullName evidence="2">Uncharacterized protein</fullName>
    </submittedName>
</protein>
<dbReference type="EMBL" id="CAJNAP010000012">
    <property type="protein sequence ID" value="CAE6501116.1"/>
    <property type="molecule type" value="Genomic_DNA"/>
</dbReference>
<reference evidence="1" key="2">
    <citation type="submission" date="2021-02" db="EMBL/GenBank/DDBJ databases">
        <authorList>
            <person name="Han P."/>
        </authorList>
    </citation>
    <scope>NUCLEOTIDE SEQUENCE</scope>
    <source>
        <strain evidence="1">Nitrosomonas nitrosa 18-3D</strain>
    </source>
</reference>
<keyword evidence="3" id="KW-1185">Reference proteome</keyword>
<dbReference type="EMBL" id="FOUF01000014">
    <property type="protein sequence ID" value="SFM37035.1"/>
    <property type="molecule type" value="Genomic_DNA"/>
</dbReference>
<sequence length="63" mass="7548">MLLSLKKQKNRRNKVRQEMAYANLLNQLVGFLVYKQSLSENRVTRHPLLSLRQYISSHDKDYI</sequence>
<evidence type="ECO:0000313" key="2">
    <source>
        <dbReference type="EMBL" id="SFM37035.1"/>
    </source>
</evidence>
<dbReference type="Proteomes" id="UP000199561">
    <property type="component" value="Unassembled WGS sequence"/>
</dbReference>
<dbReference type="AlphaFoldDB" id="A0A1I4QBF8"/>
<evidence type="ECO:0000313" key="3">
    <source>
        <dbReference type="Proteomes" id="UP000199561"/>
    </source>
</evidence>
<dbReference type="Proteomes" id="UP000601736">
    <property type="component" value="Unassembled WGS sequence"/>
</dbReference>
<reference evidence="2 3" key="1">
    <citation type="submission" date="2016-10" db="EMBL/GenBank/DDBJ databases">
        <authorList>
            <person name="de Groot N.N."/>
        </authorList>
    </citation>
    <scope>NUCLEOTIDE SEQUENCE [LARGE SCALE GENOMIC DNA]</scope>
    <source>
        <strain evidence="2 3">Nm146</strain>
    </source>
</reference>
<name>A0A1I4QBF8_9PROT</name>